<dbReference type="AlphaFoldDB" id="A0A9P5CQZ9"/>
<evidence type="ECO:0000256" key="2">
    <source>
        <dbReference type="ARBA" id="ARBA00023445"/>
    </source>
</evidence>
<dbReference type="InterPro" id="IPR036291">
    <property type="entry name" value="NAD(P)-bd_dom_sf"/>
</dbReference>
<accession>A0A9P5CQZ9</accession>
<dbReference type="InterPro" id="IPR001509">
    <property type="entry name" value="Epimerase_deHydtase"/>
</dbReference>
<dbReference type="OrthoDB" id="2735536at2759"/>
<dbReference type="Proteomes" id="UP000803844">
    <property type="component" value="Unassembled WGS sequence"/>
</dbReference>
<dbReference type="SUPFAM" id="SSF51735">
    <property type="entry name" value="NAD(P)-binding Rossmann-fold domains"/>
    <property type="match status" value="1"/>
</dbReference>
<dbReference type="InterPro" id="IPR050425">
    <property type="entry name" value="NAD(P)_dehydrat-like"/>
</dbReference>
<sequence length="306" mass="33809">MARCHVLLTGGNGFIAFYIGKALLESKFLVTVTVLRSRPFRYVIHAATPYHFDIVDPVADFIDPAVKGTLGILQSVIDVCPSVRRFVLLSSSATILNPSRHSKVYDETVFGTTTPEEAVSPKLCYRAAKIYAERAAFDFVEKHKPAFDLVVLNPPLVFGPAAPHLDSLQNLNTSNQRIRDMLQGKFRDMLAPTGPVYLFCDVRDVAAAHVRALSTPGAGGQRFLVVSGYFSNKRIADLIRRLYPGMASQMPPIDVADDMPHDVYGFDNTKSYKILGMEYRDLETCVGDSVRSFLEVGQRTSAGRNS</sequence>
<dbReference type="GeneID" id="63838612"/>
<dbReference type="GO" id="GO:0016616">
    <property type="term" value="F:oxidoreductase activity, acting on the CH-OH group of donors, NAD or NADP as acceptor"/>
    <property type="evidence" value="ECO:0007669"/>
    <property type="project" value="TreeGrafter"/>
</dbReference>
<name>A0A9P5CQZ9_CRYP1</name>
<keyword evidence="1" id="KW-0560">Oxidoreductase</keyword>
<evidence type="ECO:0000259" key="3">
    <source>
        <dbReference type="Pfam" id="PF01370"/>
    </source>
</evidence>
<comment type="similarity">
    <text evidence="2">Belongs to the NAD(P)-dependent epimerase/dehydratase family. Dihydroflavonol-4-reductase subfamily.</text>
</comment>
<dbReference type="PANTHER" id="PTHR10366">
    <property type="entry name" value="NAD DEPENDENT EPIMERASE/DEHYDRATASE"/>
    <property type="match status" value="1"/>
</dbReference>
<dbReference type="PANTHER" id="PTHR10366:SF564">
    <property type="entry name" value="STEROL-4-ALPHA-CARBOXYLATE 3-DEHYDROGENASE, DECARBOXYLATING"/>
    <property type="match status" value="1"/>
</dbReference>
<evidence type="ECO:0000256" key="1">
    <source>
        <dbReference type="ARBA" id="ARBA00023002"/>
    </source>
</evidence>
<organism evidence="4 5">
    <name type="scientific">Cryphonectria parasitica (strain ATCC 38755 / EP155)</name>
    <dbReference type="NCBI Taxonomy" id="660469"/>
    <lineage>
        <taxon>Eukaryota</taxon>
        <taxon>Fungi</taxon>
        <taxon>Dikarya</taxon>
        <taxon>Ascomycota</taxon>
        <taxon>Pezizomycotina</taxon>
        <taxon>Sordariomycetes</taxon>
        <taxon>Sordariomycetidae</taxon>
        <taxon>Diaporthales</taxon>
        <taxon>Cryphonectriaceae</taxon>
        <taxon>Cryphonectria-Endothia species complex</taxon>
        <taxon>Cryphonectria</taxon>
    </lineage>
</organism>
<comment type="caution">
    <text evidence="4">The sequence shown here is derived from an EMBL/GenBank/DDBJ whole genome shotgun (WGS) entry which is preliminary data.</text>
</comment>
<evidence type="ECO:0000313" key="4">
    <source>
        <dbReference type="EMBL" id="KAF3766610.1"/>
    </source>
</evidence>
<evidence type="ECO:0000313" key="5">
    <source>
        <dbReference type="Proteomes" id="UP000803844"/>
    </source>
</evidence>
<reference evidence="4" key="1">
    <citation type="journal article" date="2020" name="Phytopathology">
        <title>Genome sequence of the chestnut blight fungus Cryphonectria parasitica EP155: A fundamental resource for an archetypical invasive plant pathogen.</title>
        <authorList>
            <person name="Crouch J.A."/>
            <person name="Dawe A."/>
            <person name="Aerts A."/>
            <person name="Barry K."/>
            <person name="Churchill A.C.L."/>
            <person name="Grimwood J."/>
            <person name="Hillman B."/>
            <person name="Milgroom M.G."/>
            <person name="Pangilinan J."/>
            <person name="Smith M."/>
            <person name="Salamov A."/>
            <person name="Schmutz J."/>
            <person name="Yadav J."/>
            <person name="Grigoriev I.V."/>
            <person name="Nuss D."/>
        </authorList>
    </citation>
    <scope>NUCLEOTIDE SEQUENCE</scope>
    <source>
        <strain evidence="4">EP155</strain>
    </source>
</reference>
<keyword evidence="5" id="KW-1185">Reference proteome</keyword>
<proteinExistence type="inferred from homology"/>
<dbReference type="Gene3D" id="3.40.50.720">
    <property type="entry name" value="NAD(P)-binding Rossmann-like Domain"/>
    <property type="match status" value="1"/>
</dbReference>
<dbReference type="Pfam" id="PF01370">
    <property type="entry name" value="Epimerase"/>
    <property type="match status" value="1"/>
</dbReference>
<dbReference type="RefSeq" id="XP_040777571.1">
    <property type="nucleotide sequence ID" value="XM_040921483.1"/>
</dbReference>
<gene>
    <name evidence="4" type="ORF">M406DRAFT_339769</name>
</gene>
<dbReference type="EMBL" id="MU032347">
    <property type="protein sequence ID" value="KAF3766610.1"/>
    <property type="molecule type" value="Genomic_DNA"/>
</dbReference>
<feature type="domain" description="NAD-dependent epimerase/dehydratase" evidence="3">
    <location>
        <begin position="35"/>
        <end position="220"/>
    </location>
</feature>
<protein>
    <submittedName>
        <fullName evidence="4">NAD(P)-binding protein</fullName>
    </submittedName>
</protein>